<dbReference type="GO" id="GO:0030639">
    <property type="term" value="P:polyketide biosynthetic process"/>
    <property type="evidence" value="ECO:0007669"/>
    <property type="project" value="UniProtKB-ARBA"/>
</dbReference>
<dbReference type="InterPro" id="IPR036291">
    <property type="entry name" value="NAD(P)-bd_dom_sf"/>
</dbReference>
<evidence type="ECO:0000256" key="4">
    <source>
        <dbReference type="ARBA" id="ARBA00022857"/>
    </source>
</evidence>
<dbReference type="InterPro" id="IPR009081">
    <property type="entry name" value="PP-bd_ACP"/>
</dbReference>
<dbReference type="OrthoDB" id="329835at2759"/>
<protein>
    <submittedName>
        <fullName evidence="8">Polyketide synthase</fullName>
    </submittedName>
</protein>
<name>A0A5M8PDE5_9LECA</name>
<dbReference type="SMART" id="SM00829">
    <property type="entry name" value="PKS_ER"/>
    <property type="match status" value="1"/>
</dbReference>
<dbReference type="PROSITE" id="PS50075">
    <property type="entry name" value="CARRIER"/>
    <property type="match status" value="1"/>
</dbReference>
<dbReference type="Pfam" id="PF13602">
    <property type="entry name" value="ADH_zinc_N_2"/>
    <property type="match status" value="1"/>
</dbReference>
<evidence type="ECO:0000256" key="3">
    <source>
        <dbReference type="ARBA" id="ARBA00022679"/>
    </source>
</evidence>
<dbReference type="InterPro" id="IPR057326">
    <property type="entry name" value="KR_dom"/>
</dbReference>
<dbReference type="Gene3D" id="3.90.180.10">
    <property type="entry name" value="Medium-chain alcohol dehydrogenases, catalytic domain"/>
    <property type="match status" value="1"/>
</dbReference>
<dbReference type="InterPro" id="IPR050091">
    <property type="entry name" value="PKS_NRPS_Biosynth_Enz"/>
</dbReference>
<dbReference type="InterPro" id="IPR020806">
    <property type="entry name" value="PKS_PP-bd"/>
</dbReference>
<dbReference type="InterPro" id="IPR011032">
    <property type="entry name" value="GroES-like_sf"/>
</dbReference>
<keyword evidence="3" id="KW-0808">Transferase</keyword>
<dbReference type="Proteomes" id="UP000324767">
    <property type="component" value="Unassembled WGS sequence"/>
</dbReference>
<sequence length="1080" mass="118242">MEASLIDGADSVWIDWVIPTASDIVASCHYHFSVPSQGAVLEAHSKYGSYGNVDFGVQDPEKSLSDLQGQEMFDLIILKVSEFSPALQSVMENAQQILSDSGYLFVLHDTSTVVVNGSSATAQPEESVPFGRLCPSGFENISLTELHEETTGNLQIAYFGSPAAKEDKSLIPDSQVHLVHFEPQDGIQDAASSFLSRHGWHMTEHALPFESVPAESTVLVLDEMFSPLICHIQDEQFDALQQLIQRKCRILSVTVGAQMSVSLPERSLFFGVARSLHSEDPTVMVMSLDVESNSGTESLTAIDTALKRLKSVETLEHEDTEFVERDGMLYTSRIVPDNLINQSEKDSTYGPEPQVQSLHGHKSCVRLINNRTGTVDSLQYAEFKDNTLLEGGLVEVEVHAAALNFKDLANAMGFVAANEHMFGLECTGVISRVGKDVDSFCVGERVLVVRKDGEGFGNRVQSRVEGVHRIPDWMSFEDATTLGVCFLTAIYSLIDLANTQRAQSVLIHSAAGGVGLAAIQICRYLGAEIYVTVSSDEKRKFLTETCGIPEDHMFSSRSVTFAAKLMKATNGYGVDVILNSLTGDMLHESWRCVAENGIFIEIGKKDLLDRNSLSMEPFSWNAFYCAFDLSLQCVSPVTFKRLMAHLFKLVDEGHIKPLHIGKTYSFENVVDAFRYMRDGKHIGKIVITDSDRESRDSVKVPIRPALPVLQLKPDVSYLIVGGFKGLCGSLAIYLARHGAKNLVVLSRSGYDDEVSKSVIVHLQEMGTHVDLIRGDVTRVEDVRRVFSSATRPIAGIIQGAMVLRDGMFPAMTAQQFREPIDAKVSGTWNLHNTALEQAVPIDFFNLLSSVSGVVGQKAQTNYSASSIFLDSFAVYRRSLGLPACSVNLGVIEDVGYFTERDHLSRRLEAQGWVPINEGLLHKILRFSILQQSQAPINPASTTQLVTGIPVPLLPSSPLQPHHRFSALRPGAGAAAGALDTRDSHLAMLKNAGKGQNDLDQATLLASAVEVVNRVLMKSLGMNEPLEPSRPLASYGIDSLIAVELRNWARSELAAEISALDVISAKTLVSLCEVILKRLQA</sequence>
<dbReference type="CDD" id="cd05195">
    <property type="entry name" value="enoyl_red"/>
    <property type="match status" value="1"/>
</dbReference>
<dbReference type="InterPro" id="IPR006162">
    <property type="entry name" value="Ppantetheine_attach_site"/>
</dbReference>
<dbReference type="SUPFAM" id="SSF51735">
    <property type="entry name" value="NAD(P)-binding Rossmann-fold domains"/>
    <property type="match status" value="2"/>
</dbReference>
<dbReference type="SUPFAM" id="SSF47336">
    <property type="entry name" value="ACP-like"/>
    <property type="match status" value="1"/>
</dbReference>
<dbReference type="InterPro" id="IPR036736">
    <property type="entry name" value="ACP-like_sf"/>
</dbReference>
<dbReference type="GO" id="GO:0006633">
    <property type="term" value="P:fatty acid biosynthetic process"/>
    <property type="evidence" value="ECO:0007669"/>
    <property type="project" value="TreeGrafter"/>
</dbReference>
<dbReference type="InterPro" id="IPR013154">
    <property type="entry name" value="ADH-like_N"/>
</dbReference>
<gene>
    <name evidence="8" type="ORF">FRX48_09228</name>
</gene>
<dbReference type="PROSITE" id="PS00012">
    <property type="entry name" value="PHOSPHOPANTETHEINE"/>
    <property type="match status" value="1"/>
</dbReference>
<keyword evidence="5" id="KW-0511">Multifunctional enzyme</keyword>
<keyword evidence="4" id="KW-0521">NADP</keyword>
<dbReference type="Pfam" id="PF08240">
    <property type="entry name" value="ADH_N"/>
    <property type="match status" value="1"/>
</dbReference>
<dbReference type="Pfam" id="PF23114">
    <property type="entry name" value="NAD-bd_HRPKS_sdrA"/>
    <property type="match status" value="1"/>
</dbReference>
<organism evidence="8 9">
    <name type="scientific">Lasallia pustulata</name>
    <dbReference type="NCBI Taxonomy" id="136370"/>
    <lineage>
        <taxon>Eukaryota</taxon>
        <taxon>Fungi</taxon>
        <taxon>Dikarya</taxon>
        <taxon>Ascomycota</taxon>
        <taxon>Pezizomycotina</taxon>
        <taxon>Lecanoromycetes</taxon>
        <taxon>OSLEUM clade</taxon>
        <taxon>Umbilicariomycetidae</taxon>
        <taxon>Umbilicariales</taxon>
        <taxon>Umbilicariaceae</taxon>
        <taxon>Lasallia</taxon>
    </lineage>
</organism>
<dbReference type="InterPro" id="IPR056501">
    <property type="entry name" value="NAD-bd_HRPKS_sdrA"/>
</dbReference>
<accession>A0A5M8PDE5</accession>
<proteinExistence type="predicted"/>
<dbReference type="GO" id="GO:1901336">
    <property type="term" value="P:lactone biosynthetic process"/>
    <property type="evidence" value="ECO:0007669"/>
    <property type="project" value="UniProtKB-ARBA"/>
</dbReference>
<dbReference type="Pfam" id="PF00550">
    <property type="entry name" value="PP-binding"/>
    <property type="match status" value="1"/>
</dbReference>
<keyword evidence="1" id="KW-0596">Phosphopantetheine</keyword>
<dbReference type="GO" id="GO:0004312">
    <property type="term" value="F:fatty acid synthase activity"/>
    <property type="evidence" value="ECO:0007669"/>
    <property type="project" value="TreeGrafter"/>
</dbReference>
<evidence type="ECO:0000256" key="1">
    <source>
        <dbReference type="ARBA" id="ARBA00022450"/>
    </source>
</evidence>
<evidence type="ECO:0000256" key="6">
    <source>
        <dbReference type="ARBA" id="ARBA00023315"/>
    </source>
</evidence>
<dbReference type="GO" id="GO:0031177">
    <property type="term" value="F:phosphopantetheine binding"/>
    <property type="evidence" value="ECO:0007669"/>
    <property type="project" value="InterPro"/>
</dbReference>
<reference evidence="8 9" key="1">
    <citation type="submission" date="2019-09" db="EMBL/GenBank/DDBJ databases">
        <title>The hologenome of the rock-dwelling lichen Lasallia pustulata.</title>
        <authorList>
            <person name="Greshake Tzovaras B."/>
            <person name="Segers F."/>
            <person name="Bicker A."/>
            <person name="Dal Grande F."/>
            <person name="Otte J."/>
            <person name="Hankeln T."/>
            <person name="Schmitt I."/>
            <person name="Ebersberger I."/>
        </authorList>
    </citation>
    <scope>NUCLEOTIDE SEQUENCE [LARGE SCALE GENOMIC DNA]</scope>
    <source>
        <strain evidence="8">A1-1</strain>
    </source>
</reference>
<dbReference type="InterPro" id="IPR029063">
    <property type="entry name" value="SAM-dependent_MTases_sf"/>
</dbReference>
<dbReference type="InterPro" id="IPR020843">
    <property type="entry name" value="ER"/>
</dbReference>
<dbReference type="GO" id="GO:0016491">
    <property type="term" value="F:oxidoreductase activity"/>
    <property type="evidence" value="ECO:0007669"/>
    <property type="project" value="InterPro"/>
</dbReference>
<dbReference type="SMART" id="SM00822">
    <property type="entry name" value="PKS_KR"/>
    <property type="match status" value="1"/>
</dbReference>
<dbReference type="InterPro" id="IPR013968">
    <property type="entry name" value="PKS_KR"/>
</dbReference>
<evidence type="ECO:0000313" key="9">
    <source>
        <dbReference type="Proteomes" id="UP000324767"/>
    </source>
</evidence>
<dbReference type="AlphaFoldDB" id="A0A5M8PDE5"/>
<dbReference type="PANTHER" id="PTHR43775">
    <property type="entry name" value="FATTY ACID SYNTHASE"/>
    <property type="match status" value="1"/>
</dbReference>
<dbReference type="SMART" id="SM00823">
    <property type="entry name" value="PKS_PP"/>
    <property type="match status" value="1"/>
</dbReference>
<dbReference type="PANTHER" id="PTHR43775:SF18">
    <property type="entry name" value="ENZYME, PUTATIVE (JCVI)-RELATED"/>
    <property type="match status" value="1"/>
</dbReference>
<evidence type="ECO:0000256" key="5">
    <source>
        <dbReference type="ARBA" id="ARBA00023268"/>
    </source>
</evidence>
<dbReference type="Gene3D" id="1.10.1200.10">
    <property type="entry name" value="ACP-like"/>
    <property type="match status" value="1"/>
</dbReference>
<evidence type="ECO:0000313" key="8">
    <source>
        <dbReference type="EMBL" id="KAA6406930.1"/>
    </source>
</evidence>
<dbReference type="FunFam" id="3.40.50.720:FF:000209">
    <property type="entry name" value="Polyketide synthase Pks12"/>
    <property type="match status" value="1"/>
</dbReference>
<dbReference type="Pfam" id="PF08659">
    <property type="entry name" value="KR"/>
    <property type="match status" value="1"/>
</dbReference>
<dbReference type="EMBL" id="VXIT01000021">
    <property type="protein sequence ID" value="KAA6406930.1"/>
    <property type="molecule type" value="Genomic_DNA"/>
</dbReference>
<keyword evidence="6" id="KW-0012">Acyltransferase</keyword>
<dbReference type="SUPFAM" id="SSF50129">
    <property type="entry name" value="GroES-like"/>
    <property type="match status" value="1"/>
</dbReference>
<feature type="domain" description="Carrier" evidence="7">
    <location>
        <begin position="998"/>
        <end position="1078"/>
    </location>
</feature>
<dbReference type="Gene3D" id="3.40.50.720">
    <property type="entry name" value="NAD(P)-binding Rossmann-like Domain"/>
    <property type="match status" value="2"/>
</dbReference>
<dbReference type="Gene3D" id="3.40.50.150">
    <property type="entry name" value="Vaccinia Virus protein VP39"/>
    <property type="match status" value="1"/>
</dbReference>
<comment type="caution">
    <text evidence="8">The sequence shown here is derived from an EMBL/GenBank/DDBJ whole genome shotgun (WGS) entry which is preliminary data.</text>
</comment>
<evidence type="ECO:0000256" key="2">
    <source>
        <dbReference type="ARBA" id="ARBA00022553"/>
    </source>
</evidence>
<evidence type="ECO:0000259" key="7">
    <source>
        <dbReference type="PROSITE" id="PS50075"/>
    </source>
</evidence>
<keyword evidence="2" id="KW-0597">Phosphoprotein</keyword>